<evidence type="ECO:0000256" key="8">
    <source>
        <dbReference type="ARBA" id="ARBA00049091"/>
    </source>
</evidence>
<dbReference type="GO" id="GO:0005829">
    <property type="term" value="C:cytosol"/>
    <property type="evidence" value="ECO:0007669"/>
    <property type="project" value="TreeGrafter"/>
</dbReference>
<dbReference type="InterPro" id="IPR050217">
    <property type="entry name" value="Peroxiredoxin"/>
</dbReference>
<sequence>MNIAKLDRTLGLVQQTSGLVFSSFTLLHLSGHLLAPLGFSLADSALYFSRVYYQNPLIEPLVIGGSLVVHIGSSVARIFLRQKRQQQQQEKKAVRNSQSLPSEPDDVTAEAVKDGEEEKSAAAATKAPSAAWPSRGAAVRELRLHRYAGWLLTPLVVGHVFATRIAPLLILPDPSIVDLTQITYALNSPNGLGWVYFAYFGVFGAAGLYHSAYGIQQALSALGLRGRRLKPGMWTRVAYACAAGMFMAVWAIGGGFEEVSVPLAAKWRELDEEMVGAALALFGVSWGSRSSAPTIGTKAPNFSAVAVSNGEFKTVSLNDFKGKYVVLFFYPMDFTFVCPTEIIAFSDAIDQFRKLNAEVVACSTDTQFSHLAWTQQPRKQGGLGEMKIPILADVTKKIASDYGVLIADGADAGVALRGTFIIDPEQNLRIAHVHDLPIGRNVAEYVRLLEALTFHAEHGEVCPANWSKGGKTIKADPTGSKEYFSQA</sequence>
<dbReference type="PANTHER" id="PTHR10681:SF171">
    <property type="entry name" value="PEROXIREDOXIN 4"/>
    <property type="match status" value="1"/>
</dbReference>
<evidence type="ECO:0000256" key="7">
    <source>
        <dbReference type="ARBA" id="ARBA00023284"/>
    </source>
</evidence>
<feature type="transmembrane region" description="Helical" evidence="10">
    <location>
        <begin position="61"/>
        <end position="80"/>
    </location>
</feature>
<evidence type="ECO:0000313" key="13">
    <source>
        <dbReference type="Proteomes" id="UP001212152"/>
    </source>
</evidence>
<dbReference type="InterPro" id="IPR036249">
    <property type="entry name" value="Thioredoxin-like_sf"/>
</dbReference>
<feature type="domain" description="Thioredoxin" evidence="11">
    <location>
        <begin position="293"/>
        <end position="454"/>
    </location>
</feature>
<keyword evidence="13" id="KW-1185">Reference proteome</keyword>
<proteinExistence type="inferred from homology"/>
<organism evidence="12 13">
    <name type="scientific">Geranomyces variabilis</name>
    <dbReference type="NCBI Taxonomy" id="109894"/>
    <lineage>
        <taxon>Eukaryota</taxon>
        <taxon>Fungi</taxon>
        <taxon>Fungi incertae sedis</taxon>
        <taxon>Chytridiomycota</taxon>
        <taxon>Chytridiomycota incertae sedis</taxon>
        <taxon>Chytridiomycetes</taxon>
        <taxon>Spizellomycetales</taxon>
        <taxon>Powellomycetaceae</taxon>
        <taxon>Geranomyces</taxon>
    </lineage>
</organism>
<dbReference type="SUPFAM" id="SSF52833">
    <property type="entry name" value="Thioredoxin-like"/>
    <property type="match status" value="1"/>
</dbReference>
<keyword evidence="7" id="KW-0676">Redox-active center</keyword>
<dbReference type="GO" id="GO:0045454">
    <property type="term" value="P:cell redox homeostasis"/>
    <property type="evidence" value="ECO:0007669"/>
    <property type="project" value="TreeGrafter"/>
</dbReference>
<dbReference type="GO" id="GO:0033554">
    <property type="term" value="P:cellular response to stress"/>
    <property type="evidence" value="ECO:0007669"/>
    <property type="project" value="TreeGrafter"/>
</dbReference>
<keyword evidence="3" id="KW-0575">Peroxidase</keyword>
<name>A0AAD5TRD8_9FUNG</name>
<dbReference type="GO" id="GO:0008379">
    <property type="term" value="F:thioredoxin peroxidase activity"/>
    <property type="evidence" value="ECO:0007669"/>
    <property type="project" value="TreeGrafter"/>
</dbReference>
<evidence type="ECO:0000256" key="4">
    <source>
        <dbReference type="ARBA" id="ARBA00022862"/>
    </source>
</evidence>
<evidence type="ECO:0000256" key="9">
    <source>
        <dbReference type="SAM" id="MobiDB-lite"/>
    </source>
</evidence>
<evidence type="ECO:0000259" key="11">
    <source>
        <dbReference type="PROSITE" id="PS51352"/>
    </source>
</evidence>
<feature type="transmembrane region" description="Helical" evidence="10">
    <location>
        <begin position="20"/>
        <end position="41"/>
    </location>
</feature>
<dbReference type="FunFam" id="3.40.30.10:FF:000003">
    <property type="entry name" value="Peroxiredoxin 1"/>
    <property type="match status" value="1"/>
</dbReference>
<protein>
    <recommendedName>
        <fullName evidence="2">thioredoxin-dependent peroxiredoxin</fullName>
        <ecNumber evidence="2">1.11.1.24</ecNumber>
    </recommendedName>
</protein>
<feature type="region of interest" description="Disordered" evidence="9">
    <location>
        <begin position="468"/>
        <end position="487"/>
    </location>
</feature>
<comment type="caution">
    <text evidence="12">The sequence shown here is derived from an EMBL/GenBank/DDBJ whole genome shotgun (WGS) entry which is preliminary data.</text>
</comment>
<evidence type="ECO:0000256" key="10">
    <source>
        <dbReference type="SAM" id="Phobius"/>
    </source>
</evidence>
<keyword evidence="10" id="KW-0472">Membrane</keyword>
<dbReference type="EC" id="1.11.1.24" evidence="2"/>
<dbReference type="GO" id="GO:0016020">
    <property type="term" value="C:membrane"/>
    <property type="evidence" value="ECO:0007669"/>
    <property type="project" value="InterPro"/>
</dbReference>
<dbReference type="CDD" id="cd03015">
    <property type="entry name" value="PRX_Typ2cys"/>
    <property type="match status" value="1"/>
</dbReference>
<evidence type="ECO:0000256" key="1">
    <source>
        <dbReference type="ARBA" id="ARBA00009796"/>
    </source>
</evidence>
<comment type="similarity">
    <text evidence="1">Belongs to the peroxiredoxin family. AhpC/Prx1 subfamily.</text>
</comment>
<dbReference type="InterPro" id="IPR013766">
    <property type="entry name" value="Thioredoxin_domain"/>
</dbReference>
<dbReference type="GO" id="GO:0006979">
    <property type="term" value="P:response to oxidative stress"/>
    <property type="evidence" value="ECO:0007669"/>
    <property type="project" value="TreeGrafter"/>
</dbReference>
<reference evidence="12" key="1">
    <citation type="submission" date="2020-05" db="EMBL/GenBank/DDBJ databases">
        <title>Phylogenomic resolution of chytrid fungi.</title>
        <authorList>
            <person name="Stajich J.E."/>
            <person name="Amses K."/>
            <person name="Simmons R."/>
            <person name="Seto K."/>
            <person name="Myers J."/>
            <person name="Bonds A."/>
            <person name="Quandt C.A."/>
            <person name="Barry K."/>
            <person name="Liu P."/>
            <person name="Grigoriev I."/>
            <person name="Longcore J.E."/>
            <person name="James T.Y."/>
        </authorList>
    </citation>
    <scope>NUCLEOTIDE SEQUENCE</scope>
    <source>
        <strain evidence="12">JEL0379</strain>
    </source>
</reference>
<feature type="transmembrane region" description="Helical" evidence="10">
    <location>
        <begin position="191"/>
        <end position="212"/>
    </location>
</feature>
<gene>
    <name evidence="12" type="ORF">HDU87_008110</name>
</gene>
<feature type="transmembrane region" description="Helical" evidence="10">
    <location>
        <begin position="233"/>
        <end position="253"/>
    </location>
</feature>
<dbReference type="PANTHER" id="PTHR10681">
    <property type="entry name" value="THIOREDOXIN PEROXIDASE"/>
    <property type="match status" value="1"/>
</dbReference>
<keyword evidence="6" id="KW-1015">Disulfide bond</keyword>
<keyword evidence="10" id="KW-0812">Transmembrane</keyword>
<evidence type="ECO:0000256" key="6">
    <source>
        <dbReference type="ARBA" id="ARBA00023157"/>
    </source>
</evidence>
<keyword evidence="4" id="KW-0049">Antioxidant</keyword>
<dbReference type="GO" id="GO:0042744">
    <property type="term" value="P:hydrogen peroxide catabolic process"/>
    <property type="evidence" value="ECO:0007669"/>
    <property type="project" value="TreeGrafter"/>
</dbReference>
<feature type="transmembrane region" description="Helical" evidence="10">
    <location>
        <begin position="150"/>
        <end position="171"/>
    </location>
</feature>
<comment type="catalytic activity">
    <reaction evidence="8">
        <text>a hydroperoxide + [thioredoxin]-dithiol = an alcohol + [thioredoxin]-disulfide + H2O</text>
        <dbReference type="Rhea" id="RHEA:62620"/>
        <dbReference type="Rhea" id="RHEA-COMP:10698"/>
        <dbReference type="Rhea" id="RHEA-COMP:10700"/>
        <dbReference type="ChEBI" id="CHEBI:15377"/>
        <dbReference type="ChEBI" id="CHEBI:29950"/>
        <dbReference type="ChEBI" id="CHEBI:30879"/>
        <dbReference type="ChEBI" id="CHEBI:35924"/>
        <dbReference type="ChEBI" id="CHEBI:50058"/>
        <dbReference type="EC" id="1.11.1.24"/>
    </reaction>
</comment>
<evidence type="ECO:0000313" key="12">
    <source>
        <dbReference type="EMBL" id="KAJ3182771.1"/>
    </source>
</evidence>
<dbReference type="InterPro" id="IPR019479">
    <property type="entry name" value="Peroxiredoxin_C"/>
</dbReference>
<dbReference type="AlphaFoldDB" id="A0AAD5TRD8"/>
<accession>A0AAD5TRD8</accession>
<dbReference type="InterPro" id="IPR034804">
    <property type="entry name" value="SQR/QFR_C/D"/>
</dbReference>
<evidence type="ECO:0000256" key="2">
    <source>
        <dbReference type="ARBA" id="ARBA00013017"/>
    </source>
</evidence>
<dbReference type="InterPro" id="IPR000866">
    <property type="entry name" value="AhpC/TSA"/>
</dbReference>
<evidence type="ECO:0000256" key="3">
    <source>
        <dbReference type="ARBA" id="ARBA00022559"/>
    </source>
</evidence>
<evidence type="ECO:0000256" key="5">
    <source>
        <dbReference type="ARBA" id="ARBA00023002"/>
    </source>
</evidence>
<dbReference type="Pfam" id="PF10417">
    <property type="entry name" value="1-cysPrx_C"/>
    <property type="match status" value="1"/>
</dbReference>
<keyword evidence="5" id="KW-0560">Oxidoreductase</keyword>
<dbReference type="CDD" id="cd03493">
    <property type="entry name" value="SQR_QFR_TM"/>
    <property type="match status" value="1"/>
</dbReference>
<dbReference type="Proteomes" id="UP001212152">
    <property type="component" value="Unassembled WGS sequence"/>
</dbReference>
<dbReference type="Pfam" id="PF00578">
    <property type="entry name" value="AhpC-TSA"/>
    <property type="match status" value="1"/>
</dbReference>
<dbReference type="Gene3D" id="3.40.30.10">
    <property type="entry name" value="Glutaredoxin"/>
    <property type="match status" value="1"/>
</dbReference>
<dbReference type="PROSITE" id="PS51352">
    <property type="entry name" value="THIOREDOXIN_2"/>
    <property type="match status" value="1"/>
</dbReference>
<dbReference type="SUPFAM" id="SSF81343">
    <property type="entry name" value="Fumarate reductase respiratory complex transmembrane subunits"/>
    <property type="match status" value="1"/>
</dbReference>
<keyword evidence="10" id="KW-1133">Transmembrane helix</keyword>
<dbReference type="EMBL" id="JADGJQ010000008">
    <property type="protein sequence ID" value="KAJ3182771.1"/>
    <property type="molecule type" value="Genomic_DNA"/>
</dbReference>